<dbReference type="PIRSF" id="PIRSF000459">
    <property type="entry name" value="TGM_EBP42"/>
    <property type="match status" value="1"/>
</dbReference>
<evidence type="ECO:0000313" key="4">
    <source>
        <dbReference type="Proteomes" id="UP000735302"/>
    </source>
</evidence>
<dbReference type="SUPFAM" id="SSF81296">
    <property type="entry name" value="E set domains"/>
    <property type="match status" value="1"/>
</dbReference>
<dbReference type="AlphaFoldDB" id="A0AAV4DW99"/>
<reference evidence="3 4" key="1">
    <citation type="journal article" date="2021" name="Elife">
        <title>Chloroplast acquisition without the gene transfer in kleptoplastic sea slugs, Plakobranchus ocellatus.</title>
        <authorList>
            <person name="Maeda T."/>
            <person name="Takahashi S."/>
            <person name="Yoshida T."/>
            <person name="Shimamura S."/>
            <person name="Takaki Y."/>
            <person name="Nagai Y."/>
            <person name="Toyoda A."/>
            <person name="Suzuki Y."/>
            <person name="Arimoto A."/>
            <person name="Ishii H."/>
            <person name="Satoh N."/>
            <person name="Nishiyama T."/>
            <person name="Hasebe M."/>
            <person name="Maruyama T."/>
            <person name="Minagawa J."/>
            <person name="Obokata J."/>
            <person name="Shigenobu S."/>
        </authorList>
    </citation>
    <scope>NUCLEOTIDE SEQUENCE [LARGE SCALE GENOMIC DNA]</scope>
</reference>
<proteinExistence type="inferred from homology"/>
<keyword evidence="4" id="KW-1185">Reference proteome</keyword>
<dbReference type="Gene3D" id="2.60.40.10">
    <property type="entry name" value="Immunoglobulins"/>
    <property type="match status" value="1"/>
</dbReference>
<evidence type="ECO:0000313" key="3">
    <source>
        <dbReference type="EMBL" id="GFO48459.1"/>
    </source>
</evidence>
<dbReference type="Pfam" id="PF00868">
    <property type="entry name" value="Transglut_N"/>
    <property type="match status" value="1"/>
</dbReference>
<dbReference type="SMART" id="SM00460">
    <property type="entry name" value="TGc"/>
    <property type="match status" value="1"/>
</dbReference>
<gene>
    <name evidence="3" type="ORF">PoB_007496400</name>
</gene>
<dbReference type="Pfam" id="PF01841">
    <property type="entry name" value="Transglut_core"/>
    <property type="match status" value="1"/>
</dbReference>
<dbReference type="SUPFAM" id="SSF54001">
    <property type="entry name" value="Cysteine proteinases"/>
    <property type="match status" value="1"/>
</dbReference>
<dbReference type="GO" id="GO:0003810">
    <property type="term" value="F:protein-glutamine gamma-glutamyltransferase activity"/>
    <property type="evidence" value="ECO:0007669"/>
    <property type="project" value="InterPro"/>
</dbReference>
<feature type="domain" description="Transglutaminase-like" evidence="2">
    <location>
        <begin position="381"/>
        <end position="480"/>
    </location>
</feature>
<dbReference type="InterPro" id="IPR036985">
    <property type="entry name" value="Transglutaminase-like_sf"/>
</dbReference>
<dbReference type="EMBL" id="BLXT01008389">
    <property type="protein sequence ID" value="GFO48459.1"/>
    <property type="molecule type" value="Genomic_DNA"/>
</dbReference>
<dbReference type="InterPro" id="IPR023608">
    <property type="entry name" value="Transglutaminase_animal"/>
</dbReference>
<dbReference type="Gene3D" id="3.90.260.10">
    <property type="entry name" value="Transglutaminase-like"/>
    <property type="match status" value="1"/>
</dbReference>
<comment type="similarity">
    <text evidence="1">Belongs to the transglutaminase superfamily. Transglutaminase family.</text>
</comment>
<organism evidence="3 4">
    <name type="scientific">Plakobranchus ocellatus</name>
    <dbReference type="NCBI Taxonomy" id="259542"/>
    <lineage>
        <taxon>Eukaryota</taxon>
        <taxon>Metazoa</taxon>
        <taxon>Spiralia</taxon>
        <taxon>Lophotrochozoa</taxon>
        <taxon>Mollusca</taxon>
        <taxon>Gastropoda</taxon>
        <taxon>Heterobranchia</taxon>
        <taxon>Euthyneura</taxon>
        <taxon>Panpulmonata</taxon>
        <taxon>Sacoglossa</taxon>
        <taxon>Placobranchoidea</taxon>
        <taxon>Plakobranchidae</taxon>
        <taxon>Plakobranchus</taxon>
    </lineage>
</organism>
<evidence type="ECO:0000259" key="2">
    <source>
        <dbReference type="SMART" id="SM00460"/>
    </source>
</evidence>
<accession>A0AAV4DW99</accession>
<protein>
    <submittedName>
        <fullName evidence="3">Protein-glutamine gamma-glutamyltransferase k</fullName>
    </submittedName>
</protein>
<dbReference type="Proteomes" id="UP000735302">
    <property type="component" value="Unassembled WGS sequence"/>
</dbReference>
<dbReference type="PANTHER" id="PTHR11590:SF81">
    <property type="entry name" value="PROTEIN-GLUTAMINE GAMMA-GLUTAMYLTRANSFERASE K-LIKE ISOFORM X4"/>
    <property type="match status" value="1"/>
</dbReference>
<dbReference type="InterPro" id="IPR013783">
    <property type="entry name" value="Ig-like_fold"/>
</dbReference>
<name>A0AAV4DW99_9GAST</name>
<dbReference type="InterPro" id="IPR002931">
    <property type="entry name" value="Transglutaminase-like"/>
</dbReference>
<dbReference type="InterPro" id="IPR038765">
    <property type="entry name" value="Papain-like_cys_pep_sf"/>
</dbReference>
<comment type="caution">
    <text evidence="3">The sequence shown here is derived from an EMBL/GenBank/DDBJ whole genome shotgun (WGS) entry which is preliminary data.</text>
</comment>
<evidence type="ECO:0000256" key="1">
    <source>
        <dbReference type="ARBA" id="ARBA00005968"/>
    </source>
</evidence>
<dbReference type="InterPro" id="IPR014756">
    <property type="entry name" value="Ig_E-set"/>
</dbReference>
<dbReference type="InterPro" id="IPR001102">
    <property type="entry name" value="Transglutaminase_N"/>
</dbReference>
<dbReference type="InterPro" id="IPR050779">
    <property type="entry name" value="Transglutaminase"/>
</dbReference>
<dbReference type="PANTHER" id="PTHR11590">
    <property type="entry name" value="PROTEIN-GLUTAMINE GAMMA-GLUTAMYLTRANSFERASE"/>
    <property type="match status" value="1"/>
</dbReference>
<sequence length="667" mass="76310">MSRQSRRDARTTGGYGDPSWVTDFNRATTISSSRVHRYGRRSWPRPSFRDNDFWERLRSHGAPHATDSHRGRERMLRAIRDGENRRIRNEDEERSLVPEEVPITKNVLTVKSVDLHVNENTRRHRTFEYDCTERSNDPRLVVRRGELFIMAITFQRPWHSRYDDLFLQFSVGDQPDEKDETLQKFQLSETDSTWHTQKGKWAAKIAKQEGPRLTIYVYTAPDAIIGEWECQVTTSFLNAPNKENFTFTGVPDIYVLFNPWCPDDQVYYTEKPTDLDEYVLNEYGCVFMGVAGDIGRKPWYYGQFQDGILDICMTILRMAFDMKISKDMGDAIAVARKLSRILRRRDCTHQLEGQRSDPETVCSHKDCCEIWPVLGFLPCPNYSATYISSMYFYALPYTVCRALGLPSRSLTNFQSAHDTDRTATIDSYKDENGEDLSEYNADSIWNFHCWNDVWINRHDLDSSSSARDRYSGWHALDATPQEKSEGRYQCGPSPLKAIKNGEVKVDYDTGFIFAEVNGELCTWMLPKNGSRHDIKLLSHDPNAIGKTISTKIPDGQPSMGSLAFGAKEVHEQRLDITHLYKYPEGSEEERAAVQLAVGRGLGAKVFETPGIAHGPIRRGHPFRLLVMVSNPLKRPLTGCRLEITGPAFPLVRQGFSQGDGCYVKAIK</sequence>